<keyword evidence="9" id="KW-0472">Membrane</keyword>
<dbReference type="Pfam" id="PF23539">
    <property type="entry name" value="DUF7134"/>
    <property type="match status" value="1"/>
</dbReference>
<keyword evidence="6 13" id="KW-0418">Kinase</keyword>
<dbReference type="GO" id="GO:0005524">
    <property type="term" value="F:ATP binding"/>
    <property type="evidence" value="ECO:0007669"/>
    <property type="project" value="UniProtKB-KW"/>
</dbReference>
<reference evidence="13 14" key="1">
    <citation type="submission" date="2020-03" db="EMBL/GenBank/DDBJ databases">
        <title>Whole genome shotgun sequence of Phytohabitans flavus NBRC 107702.</title>
        <authorList>
            <person name="Komaki H."/>
            <person name="Tamura T."/>
        </authorList>
    </citation>
    <scope>NUCLEOTIDE SEQUENCE [LARGE SCALE GENOMIC DNA]</scope>
    <source>
        <strain evidence="13 14">NBRC 107702</strain>
    </source>
</reference>
<proteinExistence type="predicted"/>
<accession>A0A6F8XU36</accession>
<dbReference type="CDD" id="cd16917">
    <property type="entry name" value="HATPase_UhpB-NarQ-NarX-like"/>
    <property type="match status" value="1"/>
</dbReference>
<dbReference type="Pfam" id="PF07730">
    <property type="entry name" value="HisKA_3"/>
    <property type="match status" value="1"/>
</dbReference>
<feature type="transmembrane region" description="Helical" evidence="9">
    <location>
        <begin position="21"/>
        <end position="39"/>
    </location>
</feature>
<dbReference type="SUPFAM" id="SSF55874">
    <property type="entry name" value="ATPase domain of HSP90 chaperone/DNA topoisomerase II/histidine kinase"/>
    <property type="match status" value="1"/>
</dbReference>
<evidence type="ECO:0000256" key="8">
    <source>
        <dbReference type="ARBA" id="ARBA00023012"/>
    </source>
</evidence>
<evidence type="ECO:0000256" key="2">
    <source>
        <dbReference type="ARBA" id="ARBA00012438"/>
    </source>
</evidence>
<evidence type="ECO:0000256" key="4">
    <source>
        <dbReference type="ARBA" id="ARBA00022679"/>
    </source>
</evidence>
<feature type="transmembrane region" description="Helical" evidence="9">
    <location>
        <begin position="141"/>
        <end position="161"/>
    </location>
</feature>
<keyword evidence="3" id="KW-0597">Phosphoprotein</keyword>
<keyword evidence="14" id="KW-1185">Reference proteome</keyword>
<dbReference type="Gene3D" id="1.20.5.1930">
    <property type="match status" value="1"/>
</dbReference>
<evidence type="ECO:0000259" key="12">
    <source>
        <dbReference type="Pfam" id="PF23539"/>
    </source>
</evidence>
<evidence type="ECO:0000259" key="10">
    <source>
        <dbReference type="Pfam" id="PF02518"/>
    </source>
</evidence>
<protein>
    <recommendedName>
        <fullName evidence="2">histidine kinase</fullName>
        <ecNumber evidence="2">2.7.13.3</ecNumber>
    </recommendedName>
</protein>
<dbReference type="EMBL" id="AP022870">
    <property type="protein sequence ID" value="BCB77372.1"/>
    <property type="molecule type" value="Genomic_DNA"/>
</dbReference>
<dbReference type="KEGG" id="pfla:Pflav_037820"/>
<evidence type="ECO:0000256" key="6">
    <source>
        <dbReference type="ARBA" id="ARBA00022777"/>
    </source>
</evidence>
<organism evidence="13 14">
    <name type="scientific">Phytohabitans flavus</name>
    <dbReference type="NCBI Taxonomy" id="1076124"/>
    <lineage>
        <taxon>Bacteria</taxon>
        <taxon>Bacillati</taxon>
        <taxon>Actinomycetota</taxon>
        <taxon>Actinomycetes</taxon>
        <taxon>Micromonosporales</taxon>
        <taxon>Micromonosporaceae</taxon>
    </lineage>
</organism>
<feature type="domain" description="DUF7134" evidence="12">
    <location>
        <begin position="15"/>
        <end position="165"/>
    </location>
</feature>
<dbReference type="InterPro" id="IPR055558">
    <property type="entry name" value="DUF7134"/>
</dbReference>
<evidence type="ECO:0000256" key="5">
    <source>
        <dbReference type="ARBA" id="ARBA00022741"/>
    </source>
</evidence>
<dbReference type="Proteomes" id="UP000502508">
    <property type="component" value="Chromosome"/>
</dbReference>
<keyword evidence="7" id="KW-0067">ATP-binding</keyword>
<dbReference type="Pfam" id="PF02518">
    <property type="entry name" value="HATPase_c"/>
    <property type="match status" value="1"/>
</dbReference>
<dbReference type="InterPro" id="IPR011712">
    <property type="entry name" value="Sig_transdc_His_kin_sub3_dim/P"/>
</dbReference>
<dbReference type="AlphaFoldDB" id="A0A6F8XU36"/>
<evidence type="ECO:0000313" key="14">
    <source>
        <dbReference type="Proteomes" id="UP000502508"/>
    </source>
</evidence>
<evidence type="ECO:0000256" key="3">
    <source>
        <dbReference type="ARBA" id="ARBA00022553"/>
    </source>
</evidence>
<feature type="transmembrane region" description="Helical" evidence="9">
    <location>
        <begin position="116"/>
        <end position="135"/>
    </location>
</feature>
<name>A0A6F8XU36_9ACTN</name>
<keyword evidence="9" id="KW-1133">Transmembrane helix</keyword>
<keyword evidence="9" id="KW-0812">Transmembrane</keyword>
<comment type="catalytic activity">
    <reaction evidence="1">
        <text>ATP + protein L-histidine = ADP + protein N-phospho-L-histidine.</text>
        <dbReference type="EC" id="2.7.13.3"/>
    </reaction>
</comment>
<dbReference type="InterPro" id="IPR036890">
    <property type="entry name" value="HATPase_C_sf"/>
</dbReference>
<dbReference type="GO" id="GO:0016020">
    <property type="term" value="C:membrane"/>
    <property type="evidence" value="ECO:0007669"/>
    <property type="project" value="InterPro"/>
</dbReference>
<feature type="transmembrane region" description="Helical" evidence="9">
    <location>
        <begin position="92"/>
        <end position="109"/>
    </location>
</feature>
<evidence type="ECO:0000256" key="1">
    <source>
        <dbReference type="ARBA" id="ARBA00000085"/>
    </source>
</evidence>
<keyword evidence="8" id="KW-0902">Two-component regulatory system</keyword>
<feature type="domain" description="Signal transduction histidine kinase subgroup 3 dimerisation and phosphoacceptor" evidence="11">
    <location>
        <begin position="179"/>
        <end position="243"/>
    </location>
</feature>
<dbReference type="GO" id="GO:0000155">
    <property type="term" value="F:phosphorelay sensor kinase activity"/>
    <property type="evidence" value="ECO:0007669"/>
    <property type="project" value="InterPro"/>
</dbReference>
<evidence type="ECO:0000259" key="11">
    <source>
        <dbReference type="Pfam" id="PF07730"/>
    </source>
</evidence>
<evidence type="ECO:0000256" key="9">
    <source>
        <dbReference type="SAM" id="Phobius"/>
    </source>
</evidence>
<dbReference type="PANTHER" id="PTHR24421:SF10">
    <property type="entry name" value="NITRATE_NITRITE SENSOR PROTEIN NARQ"/>
    <property type="match status" value="1"/>
</dbReference>
<dbReference type="RefSeq" id="WP_173037174.1">
    <property type="nucleotide sequence ID" value="NZ_AP022870.1"/>
</dbReference>
<dbReference type="InterPro" id="IPR050482">
    <property type="entry name" value="Sensor_HK_TwoCompSys"/>
</dbReference>
<dbReference type="EC" id="2.7.13.3" evidence="2"/>
<dbReference type="Gene3D" id="3.30.565.10">
    <property type="entry name" value="Histidine kinase-like ATPase, C-terminal domain"/>
    <property type="match status" value="1"/>
</dbReference>
<evidence type="ECO:0000313" key="13">
    <source>
        <dbReference type="EMBL" id="BCB77372.1"/>
    </source>
</evidence>
<reference evidence="13 14" key="2">
    <citation type="submission" date="2020-03" db="EMBL/GenBank/DDBJ databases">
        <authorList>
            <person name="Ichikawa N."/>
            <person name="Kimura A."/>
            <person name="Kitahashi Y."/>
            <person name="Uohara A."/>
        </authorList>
    </citation>
    <scope>NUCLEOTIDE SEQUENCE [LARGE SCALE GENOMIC DNA]</scope>
    <source>
        <strain evidence="13 14">NBRC 107702</strain>
    </source>
</reference>
<keyword evidence="5" id="KW-0547">Nucleotide-binding</keyword>
<dbReference type="InterPro" id="IPR003594">
    <property type="entry name" value="HATPase_dom"/>
</dbReference>
<feature type="domain" description="Histidine kinase/HSP90-like ATPase" evidence="10">
    <location>
        <begin position="282"/>
        <end position="375"/>
    </location>
</feature>
<keyword evidence="4" id="KW-0808">Transferase</keyword>
<evidence type="ECO:0000256" key="7">
    <source>
        <dbReference type="ARBA" id="ARBA00022840"/>
    </source>
</evidence>
<gene>
    <name evidence="13" type="ORF">Pflav_037820</name>
</gene>
<sequence>MTEDCPYRGMVHRLNLWLRGHPWVGDAVFVVLLGGIRAFQTGHGWGPAWEQALVLGGLVLPLMWRRHHPLPASAVVLASAAALYVLEPWAHQLPVAVFALDIMVYTLVVQGRRRPAAVVGLLTMAFFVTCTISWFRPVDWVPSNAGYLLMVALAWAVAEFMRARRAYDAEKERRAVAEERNRIARELHDVLAHSVSVMVVNAEGAALMRHSDPAVVDRTLQTISATGRAALGELRRLVDVLQDGSPRTPQPTAADLRDLTERVGAELAVTGDAEGLPASAALQAYRIVQEALTNVVKHAPAGAAAHVAVDFGVTGPGRRVRIEVTNSGGSVRAATLPASGHGLTGMRERVALFDGTLDAGPTRDGGFRVAATLQVNAA</sequence>
<dbReference type="PANTHER" id="PTHR24421">
    <property type="entry name" value="NITRATE/NITRITE SENSOR PROTEIN NARX-RELATED"/>
    <property type="match status" value="1"/>
</dbReference>
<dbReference type="GO" id="GO:0046983">
    <property type="term" value="F:protein dimerization activity"/>
    <property type="evidence" value="ECO:0007669"/>
    <property type="project" value="InterPro"/>
</dbReference>